<evidence type="ECO:0000256" key="1">
    <source>
        <dbReference type="ARBA" id="ARBA00023015"/>
    </source>
</evidence>
<dbReference type="RefSeq" id="WP_088918603.1">
    <property type="nucleotide sequence ID" value="NZ_CP018632.1"/>
</dbReference>
<dbReference type="EMBL" id="CP018632">
    <property type="protein sequence ID" value="ASJ73402.1"/>
    <property type="molecule type" value="Genomic_DNA"/>
</dbReference>
<protein>
    <recommendedName>
        <fullName evidence="4">LysR substrate-binding domain-containing protein</fullName>
    </recommendedName>
</protein>
<dbReference type="PANTHER" id="PTHR30579">
    <property type="entry name" value="TRANSCRIPTIONAL REGULATOR"/>
    <property type="match status" value="1"/>
</dbReference>
<sequence length="173" mass="19008">MKVIREFAVSRPKVSVRIDASLSEHHRKSLRDGFLDLAIMRQPLGIETGKVLAKNQLVWIADAGLDLDNELSISLAHISGPCQYFRAATTTIEAAGDHWRSVYSCSTLEGVRAGVCSGMGVGVIPVEDCTDLTLIREHHRLPKLPEFSVAIEMAIIDPPVIVRVLAEKLKEVL</sequence>
<name>A0A2Z2NPQ0_9GAMM</name>
<keyword evidence="6" id="KW-1185">Reference proteome</keyword>
<dbReference type="SUPFAM" id="SSF53850">
    <property type="entry name" value="Periplasmic binding protein-like II"/>
    <property type="match status" value="1"/>
</dbReference>
<keyword evidence="3" id="KW-0804">Transcription</keyword>
<organism evidence="5 6">
    <name type="scientific">Granulosicoccus antarcticus IMCC3135</name>
    <dbReference type="NCBI Taxonomy" id="1192854"/>
    <lineage>
        <taxon>Bacteria</taxon>
        <taxon>Pseudomonadati</taxon>
        <taxon>Pseudomonadota</taxon>
        <taxon>Gammaproteobacteria</taxon>
        <taxon>Chromatiales</taxon>
        <taxon>Granulosicoccaceae</taxon>
        <taxon>Granulosicoccus</taxon>
    </lineage>
</organism>
<evidence type="ECO:0000259" key="4">
    <source>
        <dbReference type="Pfam" id="PF03466"/>
    </source>
</evidence>
<dbReference type="GO" id="GO:0003677">
    <property type="term" value="F:DNA binding"/>
    <property type="evidence" value="ECO:0007669"/>
    <property type="project" value="UniProtKB-KW"/>
</dbReference>
<evidence type="ECO:0000313" key="6">
    <source>
        <dbReference type="Proteomes" id="UP000250079"/>
    </source>
</evidence>
<reference evidence="5 6" key="1">
    <citation type="submission" date="2016-12" db="EMBL/GenBank/DDBJ databases">
        <authorList>
            <person name="Song W.-J."/>
            <person name="Kurnit D.M."/>
        </authorList>
    </citation>
    <scope>NUCLEOTIDE SEQUENCE [LARGE SCALE GENOMIC DNA]</scope>
    <source>
        <strain evidence="5 6">IMCC3135</strain>
    </source>
</reference>
<gene>
    <name evidence="5" type="ORF">IMCC3135_16600</name>
</gene>
<dbReference type="PANTHER" id="PTHR30579:SF7">
    <property type="entry name" value="HTH-TYPE TRANSCRIPTIONAL REGULATOR LRHA-RELATED"/>
    <property type="match status" value="1"/>
</dbReference>
<dbReference type="InterPro" id="IPR005119">
    <property type="entry name" value="LysR_subst-bd"/>
</dbReference>
<evidence type="ECO:0000256" key="3">
    <source>
        <dbReference type="ARBA" id="ARBA00023163"/>
    </source>
</evidence>
<proteinExistence type="predicted"/>
<feature type="domain" description="LysR substrate-binding" evidence="4">
    <location>
        <begin position="2"/>
        <end position="129"/>
    </location>
</feature>
<dbReference type="Pfam" id="PF03466">
    <property type="entry name" value="LysR_substrate"/>
    <property type="match status" value="1"/>
</dbReference>
<dbReference type="OrthoDB" id="5723059at2"/>
<dbReference type="AlphaFoldDB" id="A0A2Z2NPQ0"/>
<dbReference type="Proteomes" id="UP000250079">
    <property type="component" value="Chromosome"/>
</dbReference>
<accession>A0A2Z2NPQ0</accession>
<evidence type="ECO:0000256" key="2">
    <source>
        <dbReference type="ARBA" id="ARBA00023125"/>
    </source>
</evidence>
<evidence type="ECO:0000313" key="5">
    <source>
        <dbReference type="EMBL" id="ASJ73402.1"/>
    </source>
</evidence>
<dbReference type="GO" id="GO:0003700">
    <property type="term" value="F:DNA-binding transcription factor activity"/>
    <property type="evidence" value="ECO:0007669"/>
    <property type="project" value="TreeGrafter"/>
</dbReference>
<keyword evidence="1" id="KW-0805">Transcription regulation</keyword>
<dbReference type="InterPro" id="IPR050176">
    <property type="entry name" value="LTTR"/>
</dbReference>
<dbReference type="Gene3D" id="3.40.190.10">
    <property type="entry name" value="Periplasmic binding protein-like II"/>
    <property type="match status" value="2"/>
</dbReference>
<dbReference type="KEGG" id="gai:IMCC3135_16600"/>
<keyword evidence="2" id="KW-0238">DNA-binding</keyword>